<dbReference type="PANTHER" id="PTHR44757:SF2">
    <property type="entry name" value="BIOFILM ARCHITECTURE MAINTENANCE PROTEIN MBAA"/>
    <property type="match status" value="1"/>
</dbReference>
<dbReference type="InterPro" id="IPR001633">
    <property type="entry name" value="EAL_dom"/>
</dbReference>
<dbReference type="InterPro" id="IPR052155">
    <property type="entry name" value="Biofilm_reg_signaling"/>
</dbReference>
<dbReference type="SUPFAM" id="SSF141868">
    <property type="entry name" value="EAL domain-like"/>
    <property type="match status" value="1"/>
</dbReference>
<sequence length="77" mass="8280">MSVNVSAAEFQQPDLTGQHPERVLEAAGLDPAALQLELTESVLMRDVPAALEVLQELTQARRAARSLVTTSAPGTRR</sequence>
<dbReference type="Gene3D" id="3.20.20.450">
    <property type="entry name" value="EAL domain"/>
    <property type="match status" value="1"/>
</dbReference>
<feature type="domain" description="EAL" evidence="1">
    <location>
        <begin position="1"/>
        <end position="77"/>
    </location>
</feature>
<dbReference type="PANTHER" id="PTHR44757">
    <property type="entry name" value="DIGUANYLATE CYCLASE DGCP"/>
    <property type="match status" value="1"/>
</dbReference>
<reference evidence="2 3" key="1">
    <citation type="journal article" date="2023" name="ISME J.">
        <title>Thermophilic Dehalococcoidia with unusual traits shed light on an unexpected past.</title>
        <authorList>
            <person name="Palmer M."/>
            <person name="Covington J.K."/>
            <person name="Zhou E.M."/>
            <person name="Thomas S.C."/>
            <person name="Habib N."/>
            <person name="Seymour C.O."/>
            <person name="Lai D."/>
            <person name="Johnston J."/>
            <person name="Hashimi A."/>
            <person name="Jiao J.Y."/>
            <person name="Muok A.R."/>
            <person name="Liu L."/>
            <person name="Xian W.D."/>
            <person name="Zhi X.Y."/>
            <person name="Li M.M."/>
            <person name="Silva L.P."/>
            <person name="Bowen B.P."/>
            <person name="Louie K."/>
            <person name="Briegel A."/>
            <person name="Pett-Ridge J."/>
            <person name="Weber P.K."/>
            <person name="Tocheva E.I."/>
            <person name="Woyke T."/>
            <person name="Northen T.R."/>
            <person name="Mayali X."/>
            <person name="Li W.J."/>
            <person name="Hedlund B.P."/>
        </authorList>
    </citation>
    <scope>NUCLEOTIDE SEQUENCE [LARGE SCALE GENOMIC DNA]</scope>
    <source>
        <strain evidence="2 3">YIM 72310</strain>
    </source>
</reference>
<evidence type="ECO:0000313" key="3">
    <source>
        <dbReference type="Proteomes" id="UP001212803"/>
    </source>
</evidence>
<dbReference type="Proteomes" id="UP001212803">
    <property type="component" value="Chromosome"/>
</dbReference>
<keyword evidence="3" id="KW-1185">Reference proteome</keyword>
<dbReference type="EMBL" id="CP115149">
    <property type="protein sequence ID" value="WBL34965.1"/>
    <property type="molecule type" value="Genomic_DNA"/>
</dbReference>
<dbReference type="InterPro" id="IPR035919">
    <property type="entry name" value="EAL_sf"/>
</dbReference>
<accession>A0ABY7M3L1</accession>
<name>A0ABY7M3L1_9CHLR</name>
<gene>
    <name evidence="2" type="ORF">O0235_09175</name>
</gene>
<dbReference type="PROSITE" id="PS50883">
    <property type="entry name" value="EAL"/>
    <property type="match status" value="1"/>
</dbReference>
<proteinExistence type="predicted"/>
<evidence type="ECO:0000313" key="2">
    <source>
        <dbReference type="EMBL" id="WBL34965.1"/>
    </source>
</evidence>
<dbReference type="RefSeq" id="WP_270055493.1">
    <property type="nucleotide sequence ID" value="NZ_CP115149.1"/>
</dbReference>
<protein>
    <recommendedName>
        <fullName evidence="1">EAL domain-containing protein</fullName>
    </recommendedName>
</protein>
<organism evidence="2 3">
    <name type="scientific">Tepidiforma flava</name>
    <dbReference type="NCBI Taxonomy" id="3004094"/>
    <lineage>
        <taxon>Bacteria</taxon>
        <taxon>Bacillati</taxon>
        <taxon>Chloroflexota</taxon>
        <taxon>Tepidiformia</taxon>
        <taxon>Tepidiformales</taxon>
        <taxon>Tepidiformaceae</taxon>
        <taxon>Tepidiforma</taxon>
    </lineage>
</organism>
<evidence type="ECO:0000259" key="1">
    <source>
        <dbReference type="PROSITE" id="PS50883"/>
    </source>
</evidence>